<dbReference type="InterPro" id="IPR013538">
    <property type="entry name" value="ASHA1/2-like_C"/>
</dbReference>
<evidence type="ECO:0000259" key="2">
    <source>
        <dbReference type="Pfam" id="PF08327"/>
    </source>
</evidence>
<comment type="similarity">
    <text evidence="1">Belongs to the AHA1 family.</text>
</comment>
<evidence type="ECO:0000313" key="5">
    <source>
        <dbReference type="Proteomes" id="UP000029994"/>
    </source>
</evidence>
<dbReference type="EMBL" id="JMCG01000001">
    <property type="protein sequence ID" value="KGK11495.1"/>
    <property type="molecule type" value="Genomic_DNA"/>
</dbReference>
<evidence type="ECO:0000313" key="3">
    <source>
        <dbReference type="EMBL" id="ELN6931337.1"/>
    </source>
</evidence>
<dbReference type="Pfam" id="PF08327">
    <property type="entry name" value="AHSA1"/>
    <property type="match status" value="1"/>
</dbReference>
<dbReference type="GO" id="GO:0016301">
    <property type="term" value="F:kinase activity"/>
    <property type="evidence" value="ECO:0007669"/>
    <property type="project" value="UniProtKB-KW"/>
</dbReference>
<reference evidence="3" key="2">
    <citation type="submission" date="2023-10" db="EMBL/GenBank/DDBJ databases">
        <authorList>
            <consortium name="PulseNet: The National Subtyping Network for Foodborne Disease Surveillance"/>
        </authorList>
    </citation>
    <scope>NUCLEOTIDE SEQUENCE</scope>
    <source>
        <strain evidence="3">PNUSAV004886</strain>
    </source>
</reference>
<protein>
    <submittedName>
        <fullName evidence="4">2-keto-3-deoxygluconate kinase</fullName>
    </submittedName>
    <submittedName>
        <fullName evidence="3">SRPBCC domain-containing protein</fullName>
    </submittedName>
</protein>
<dbReference type="Gene3D" id="3.30.530.20">
    <property type="match status" value="1"/>
</dbReference>
<evidence type="ECO:0000256" key="1">
    <source>
        <dbReference type="ARBA" id="ARBA00006817"/>
    </source>
</evidence>
<dbReference type="InterPro" id="IPR023393">
    <property type="entry name" value="START-like_dom_sf"/>
</dbReference>
<dbReference type="eggNOG" id="COG3832">
    <property type="taxonomic scope" value="Bacteria"/>
</dbReference>
<keyword evidence="5" id="KW-1185">Reference proteome</keyword>
<keyword evidence="4" id="KW-0808">Transferase</keyword>
<comment type="caution">
    <text evidence="4">The sequence shown here is derived from an EMBL/GenBank/DDBJ whole genome shotgun (WGS) entry which is preliminary data.</text>
</comment>
<dbReference type="RefSeq" id="WP_039426971.1">
    <property type="nucleotide sequence ID" value="NZ_CAWPVW010000065.1"/>
</dbReference>
<organism evidence="4 5">
    <name type="scientific">Vibrio navarrensis</name>
    <dbReference type="NCBI Taxonomy" id="29495"/>
    <lineage>
        <taxon>Bacteria</taxon>
        <taxon>Pseudomonadati</taxon>
        <taxon>Pseudomonadota</taxon>
        <taxon>Gammaproteobacteria</taxon>
        <taxon>Vibrionales</taxon>
        <taxon>Vibrionaceae</taxon>
        <taxon>Vibrio</taxon>
    </lineage>
</organism>
<proteinExistence type="inferred from homology"/>
<dbReference type="STRING" id="29495.EA26_09300"/>
<dbReference type="Proteomes" id="UP000029994">
    <property type="component" value="Unassembled WGS sequence"/>
</dbReference>
<accession>A0A099M071</accession>
<dbReference type="GeneID" id="43683384"/>
<dbReference type="SUPFAM" id="SSF55961">
    <property type="entry name" value="Bet v1-like"/>
    <property type="match status" value="1"/>
</dbReference>
<dbReference type="CDD" id="cd07814">
    <property type="entry name" value="SRPBCC_CalC_Aha1-like"/>
    <property type="match status" value="1"/>
</dbReference>
<evidence type="ECO:0000313" key="4">
    <source>
        <dbReference type="EMBL" id="KGK11495.1"/>
    </source>
</evidence>
<dbReference type="EMBL" id="ABNSCA010000001">
    <property type="protein sequence ID" value="ELN6931337.1"/>
    <property type="molecule type" value="Genomic_DNA"/>
</dbReference>
<name>A0A099M071_9VIBR</name>
<feature type="domain" description="Activator of Hsp90 ATPase homologue 1/2-like C-terminal" evidence="2">
    <location>
        <begin position="11"/>
        <end position="141"/>
    </location>
</feature>
<dbReference type="Proteomes" id="UP001253463">
    <property type="component" value="Unassembled WGS sequence"/>
</dbReference>
<dbReference type="AlphaFoldDB" id="A0A099M071"/>
<reference evidence="4 5" key="1">
    <citation type="submission" date="2014-04" db="EMBL/GenBank/DDBJ databases">
        <title>Genome sequencing of Vibrio navarrensis strains.</title>
        <authorList>
            <person name="Gladney L.M."/>
            <person name="Katz L.S."/>
            <person name="Marino-Ramirez L."/>
            <person name="Jordan I.K."/>
        </authorList>
    </citation>
    <scope>NUCLEOTIDE SEQUENCE [LARGE SCALE GENOMIC DNA]</scope>
    <source>
        <strain evidence="4 5">ATCC 51183</strain>
    </source>
</reference>
<keyword evidence="4" id="KW-0418">Kinase</keyword>
<gene>
    <name evidence="4" type="ORF">EA26_09300</name>
    <name evidence="3" type="ORF">RZY48_000713</name>
</gene>
<sequence>MLTLNYHIEIDATPEKVWQVLTDLELYKQWATAFSPQSQFSGDWREGEDIKFFDPEMGGTRAVIDAIEPSRNIELHHVAIFNPDHVQDIDSDVACKWIGSKERYQLRPKEGKLLLMVTITTHSDFVAMFNHGWERALPLIKVLSER</sequence>